<comment type="caution">
    <text evidence="1">The sequence shown here is derived from an EMBL/GenBank/DDBJ whole genome shotgun (WGS) entry which is preliminary data.</text>
</comment>
<name>A0A8T0LDL6_PHAAN</name>
<protein>
    <submittedName>
        <fullName evidence="1">Uncharacterized protein</fullName>
    </submittedName>
</protein>
<evidence type="ECO:0000313" key="2">
    <source>
        <dbReference type="Proteomes" id="UP000743370"/>
    </source>
</evidence>
<gene>
    <name evidence="1" type="ORF">HKW66_Vig0007720</name>
</gene>
<reference evidence="1 2" key="1">
    <citation type="submission" date="2020-05" db="EMBL/GenBank/DDBJ databases">
        <title>Vigna angularis (adzuki bean) Var. LongXiaoDou No. 4 denovo assembly.</title>
        <authorList>
            <person name="Xiang H."/>
        </authorList>
    </citation>
    <scope>NUCLEOTIDE SEQUENCE [LARGE SCALE GENOMIC DNA]</scope>
    <source>
        <tissue evidence="1">Leaf</tissue>
    </source>
</reference>
<sequence>MRTCRQKSSCIVRSTVQTALQLELRWPHLEMRLILAAGELWKLNRTSSVTTSVTALPACSQSLRLNLHPIESRNAFNLARRLLNCEDLDLCVCFSQRVRLE</sequence>
<dbReference type="AlphaFoldDB" id="A0A8T0LDL6"/>
<proteinExistence type="predicted"/>
<dbReference type="EMBL" id="JABFOF010000001">
    <property type="protein sequence ID" value="KAG2410107.1"/>
    <property type="molecule type" value="Genomic_DNA"/>
</dbReference>
<accession>A0A8T0LDL6</accession>
<dbReference type="Proteomes" id="UP000743370">
    <property type="component" value="Unassembled WGS sequence"/>
</dbReference>
<evidence type="ECO:0000313" key="1">
    <source>
        <dbReference type="EMBL" id="KAG2410107.1"/>
    </source>
</evidence>
<organism evidence="1 2">
    <name type="scientific">Phaseolus angularis</name>
    <name type="common">Azuki bean</name>
    <name type="synonym">Vigna angularis</name>
    <dbReference type="NCBI Taxonomy" id="3914"/>
    <lineage>
        <taxon>Eukaryota</taxon>
        <taxon>Viridiplantae</taxon>
        <taxon>Streptophyta</taxon>
        <taxon>Embryophyta</taxon>
        <taxon>Tracheophyta</taxon>
        <taxon>Spermatophyta</taxon>
        <taxon>Magnoliopsida</taxon>
        <taxon>eudicotyledons</taxon>
        <taxon>Gunneridae</taxon>
        <taxon>Pentapetalae</taxon>
        <taxon>rosids</taxon>
        <taxon>fabids</taxon>
        <taxon>Fabales</taxon>
        <taxon>Fabaceae</taxon>
        <taxon>Papilionoideae</taxon>
        <taxon>50 kb inversion clade</taxon>
        <taxon>NPAAA clade</taxon>
        <taxon>indigoferoid/millettioid clade</taxon>
        <taxon>Phaseoleae</taxon>
        <taxon>Vigna</taxon>
    </lineage>
</organism>